<accession>A0AAD9D4M6</accession>
<feature type="compositionally biased region" description="Pro residues" evidence="1">
    <location>
        <begin position="1391"/>
        <end position="1458"/>
    </location>
</feature>
<name>A0AAD9D4M6_9STRA</name>
<sequence length="1560" mass="162397">MLFRSYCTAAIAAMKNLRGEAASANKHQPQNRVLQEEEEFIFLEADIQYEDGVTAASRKLQGNSGNNPNRPEHTMNVQDIHGMIYEIEAGSGDTAGASSGKINLGGGTLNKKEKKEKRDLQEDDSSTELRRHLATLGTKTVVAVRVIANGAAYNRADEAGLSDDVFGTNGDAFNLKTGYEGCSHGQLIINPGGGDKGINDGVVTITVSTAATSGNDVNMRNDITAAINAQFGVTNPTQIADHWMYCLPPGVMNGIAYAFINSWMSVYSNEWCNYPSGQIHELGHNFGYAHSNEGTQSYADQSGMMGYSYSQDEGPVMCFNAAKSWQVGWFSDLSVQMNIGGSGATDNCLITDITGQADYVAVDTTQTILVKMNRPASSTDLYLMYNKKTGVNSGTVEGGNTVMIVEAGGEGTSYSESNLKAKLGAGASQTFTNYLGDGRDLVITVQSITNGKASVKIEFGGLCTTNPPTPAPTPAPVPPTLPPTPIPTTPPTPAPTPAPVPPTSPPTSNPTNPPVSKYVCTKWEPAGAGATICAEGALADNKCSSEGVNSGCGNGGKVCWWNSQCEAGPPSPPTPTPPPPSPPTGCSPCAYGTDVESLADEAVSSKGNAEFYFCIAIAIVAVHGQHNPINSSTSTPKMLFRSYCTAAIAAMAATSPLAAAAAQSSSSVRGAAPEEVAANKQHRALAGATGKYLEQRVEYSEDAFQLADNPEPNVDRRLRELQGNSGNRGPPDGTGPKKLAAFELANGEILEVEGLTAEDEASLSSGDEIILPAEATMSGQKINVHGKPIGRPPNAGNRQGRKLATLTGDKTVVGVRVVTSCNDSTTSSEADLRNYIFDDAVNLAKQYKACSHDKLNIIKPAGGNIIASGNTALASNIVGGVLTVNINRCTTADADDSTMRNEITAAINSAFGVSNPTDIADHFMYCLPPGTFGGIAYAYMNSWMSLYKDDWCNYVSAQVHEVGHNLNFGHASEGTAEYGDQSGMMGFSYSQNDSPVMCFNAAKSVQSGWFSDKTVTIDPNNDAGSCYSGPLYGLDSYTSSPADANVLIQLLSTGTTNYHIGFNGKQGSNSGTVEHGNRVLITTQAATGASLKIANLGAGQSYTIANYDGSGRDVTISVTSVSGSDHAVIEIMCGPALCSSDGQCDDNNACTTNVCDGACNFLPISNCCGNGICEPGNGESFDLCFDDCADGPYDVTAPLCSSCYIQDGNMFEVKARDKNVAITTLATRTYAVGGASGTFGGEVWTKQGTMVGFETNMSAWTKIADVSFTSGSWQMLQFPEFDTPVQIAAGQTQSFYVTHKNGGKALWGGGGPVRNTLATEDDNLQMFHGYYNVYPFGGKGAGTWNGVMTYMSDNGVTATLANKSSFTTAYKSSFAQSNCGANQSFPTNVPTNPPTPLPTNPPSPNPTAEPTNPPPTNAPTNPPTAEPTNPPTPNPTNVPTNPPTPLPSSPPSPAPTNPPVAAVDKYICTKNAPLPATICADGSLAGGSCSNANAPDGCGKGGKVCWWSSCPGDGGGPPPTPTPPPPSPPTGGCPVCAATGGPCCGTCVDGGKPSGRGCFE</sequence>
<gene>
    <name evidence="3" type="ORF">QTG54_016492</name>
</gene>
<dbReference type="SUPFAM" id="SSF55486">
    <property type="entry name" value="Metalloproteases ('zincins'), catalytic domain"/>
    <property type="match status" value="2"/>
</dbReference>
<dbReference type="PRINTS" id="PR01217">
    <property type="entry name" value="PRICHEXTENSN"/>
</dbReference>
<reference evidence="3" key="1">
    <citation type="submission" date="2023-06" db="EMBL/GenBank/DDBJ databases">
        <title>Survivors Of The Sea: Transcriptome response of Skeletonema marinoi to long-term dormancy.</title>
        <authorList>
            <person name="Pinder M.I.M."/>
            <person name="Kourtchenko O."/>
            <person name="Robertson E.K."/>
            <person name="Larsson T."/>
            <person name="Maumus F."/>
            <person name="Osuna-Cruz C.M."/>
            <person name="Vancaester E."/>
            <person name="Stenow R."/>
            <person name="Vandepoele K."/>
            <person name="Ploug H."/>
            <person name="Bruchert V."/>
            <person name="Godhe A."/>
            <person name="Topel M."/>
        </authorList>
    </citation>
    <scope>NUCLEOTIDE SEQUENCE</scope>
    <source>
        <strain evidence="3">R05AC</strain>
    </source>
</reference>
<dbReference type="PANTHER" id="PTHR33683">
    <property type="entry name" value="1, PUTATIVE-RELATED"/>
    <property type="match status" value="1"/>
</dbReference>
<evidence type="ECO:0000313" key="3">
    <source>
        <dbReference type="EMBL" id="KAK1732780.1"/>
    </source>
</evidence>
<evidence type="ECO:0000259" key="2">
    <source>
        <dbReference type="Pfam" id="PF05548"/>
    </source>
</evidence>
<feature type="compositionally biased region" description="Pro residues" evidence="1">
    <location>
        <begin position="569"/>
        <end position="585"/>
    </location>
</feature>
<dbReference type="Proteomes" id="UP001224775">
    <property type="component" value="Unassembled WGS sequence"/>
</dbReference>
<evidence type="ECO:0000313" key="4">
    <source>
        <dbReference type="Proteomes" id="UP001224775"/>
    </source>
</evidence>
<dbReference type="InterPro" id="IPR008752">
    <property type="entry name" value="Peptidase_M11"/>
</dbReference>
<feature type="domain" description="Peptidase M11 gametolysin" evidence="2">
    <location>
        <begin position="162"/>
        <end position="386"/>
    </location>
</feature>
<evidence type="ECO:0000256" key="1">
    <source>
        <dbReference type="SAM" id="MobiDB-lite"/>
    </source>
</evidence>
<proteinExistence type="predicted"/>
<feature type="region of interest" description="Disordered" evidence="1">
    <location>
        <begin position="1381"/>
        <end position="1458"/>
    </location>
</feature>
<organism evidence="3 4">
    <name type="scientific">Skeletonema marinoi</name>
    <dbReference type="NCBI Taxonomy" id="267567"/>
    <lineage>
        <taxon>Eukaryota</taxon>
        <taxon>Sar</taxon>
        <taxon>Stramenopiles</taxon>
        <taxon>Ochrophyta</taxon>
        <taxon>Bacillariophyta</taxon>
        <taxon>Coscinodiscophyceae</taxon>
        <taxon>Thalassiosirophycidae</taxon>
        <taxon>Thalassiosirales</taxon>
        <taxon>Skeletonemataceae</taxon>
        <taxon>Skeletonema</taxon>
        <taxon>Skeletonema marinoi-dohrnii complex</taxon>
    </lineage>
</organism>
<feature type="region of interest" description="Disordered" evidence="1">
    <location>
        <begin position="466"/>
        <end position="513"/>
    </location>
</feature>
<keyword evidence="4" id="KW-1185">Reference proteome</keyword>
<feature type="compositionally biased region" description="Basic and acidic residues" evidence="1">
    <location>
        <begin position="110"/>
        <end position="120"/>
    </location>
</feature>
<comment type="caution">
    <text evidence="3">The sequence shown here is derived from an EMBL/GenBank/DDBJ whole genome shotgun (WGS) entry which is preliminary data.</text>
</comment>
<feature type="region of interest" description="Disordered" evidence="1">
    <location>
        <begin position="96"/>
        <end position="126"/>
    </location>
</feature>
<protein>
    <recommendedName>
        <fullName evidence="2">Peptidase M11 gametolysin domain-containing protein</fullName>
    </recommendedName>
</protein>
<dbReference type="Pfam" id="PF05548">
    <property type="entry name" value="Peptidase_M11"/>
    <property type="match status" value="2"/>
</dbReference>
<dbReference type="EMBL" id="JATAAI010000057">
    <property type="protein sequence ID" value="KAK1732780.1"/>
    <property type="molecule type" value="Genomic_DNA"/>
</dbReference>
<feature type="compositionally biased region" description="Pro residues" evidence="1">
    <location>
        <begin position="467"/>
        <end position="513"/>
    </location>
</feature>
<dbReference type="PANTHER" id="PTHR33683:SF46">
    <property type="entry name" value="SUSHI DOMAIN-CONTAINING PROTEIN"/>
    <property type="match status" value="1"/>
</dbReference>
<feature type="region of interest" description="Disordered" evidence="1">
    <location>
        <begin position="566"/>
        <end position="585"/>
    </location>
</feature>
<feature type="domain" description="Peptidase M11 gametolysin" evidence="2">
    <location>
        <begin position="813"/>
        <end position="1012"/>
    </location>
</feature>